<feature type="domain" description="HTH merR-type" evidence="3">
    <location>
        <begin position="31"/>
        <end position="105"/>
    </location>
</feature>
<organism evidence="5 7">
    <name type="scientific">Actinotignum urinale</name>
    <dbReference type="NCBI Taxonomy" id="190146"/>
    <lineage>
        <taxon>Bacteria</taxon>
        <taxon>Bacillati</taxon>
        <taxon>Actinomycetota</taxon>
        <taxon>Actinomycetes</taxon>
        <taxon>Actinomycetales</taxon>
        <taxon>Actinomycetaceae</taxon>
        <taxon>Actinotignum</taxon>
    </lineage>
</organism>
<evidence type="ECO:0000313" key="5">
    <source>
        <dbReference type="EMBL" id="MDY5154535.1"/>
    </source>
</evidence>
<dbReference type="RefSeq" id="WP_102165969.1">
    <property type="nucleotide sequence ID" value="NZ_CAMYCL010000027.1"/>
</dbReference>
<feature type="region of interest" description="Disordered" evidence="2">
    <location>
        <begin position="1"/>
        <end position="29"/>
    </location>
</feature>
<sequence>MSRVLASRVSGSSKSSEEPLSWPQSVSHKPTHRIGEVKKLLNDEFPMLSVSKIRHYEDFGLIEPYRTATNQRLFSPSDLERIRYILREQRDRYLPLKQIKEVLHQLDTGIISENSPRGTVRAVSDDNLRPPKPGERLRLTRVAALTGAPLELVNDMAQAGILAVDPRGRVNSSAVDVVKYSLLLLERGYDVRQIRTIRNSAHAHAVMLTGHLSTDIAKKTTVARERALNQATEDASSMAHLYEALLAENLETELR</sequence>
<dbReference type="EMBL" id="JAWNGA010000007">
    <property type="protein sequence ID" value="MDY5133054.1"/>
    <property type="molecule type" value="Genomic_DNA"/>
</dbReference>
<dbReference type="Gene3D" id="1.10.1660.10">
    <property type="match status" value="1"/>
</dbReference>
<evidence type="ECO:0000313" key="7">
    <source>
        <dbReference type="Proteomes" id="UP001281731"/>
    </source>
</evidence>
<dbReference type="GO" id="GO:0003677">
    <property type="term" value="F:DNA binding"/>
    <property type="evidence" value="ECO:0007669"/>
    <property type="project" value="UniProtKB-KW"/>
</dbReference>
<dbReference type="InterPro" id="IPR009061">
    <property type="entry name" value="DNA-bd_dom_put_sf"/>
</dbReference>
<keyword evidence="6" id="KW-1185">Reference proteome</keyword>
<accession>A0AAW9HKU3</accession>
<proteinExistence type="predicted"/>
<dbReference type="GO" id="GO:0003700">
    <property type="term" value="F:DNA-binding transcription factor activity"/>
    <property type="evidence" value="ECO:0007669"/>
    <property type="project" value="InterPro"/>
</dbReference>
<dbReference type="CDD" id="cd00592">
    <property type="entry name" value="HTH_MerR-like"/>
    <property type="match status" value="1"/>
</dbReference>
<dbReference type="SUPFAM" id="SSF46955">
    <property type="entry name" value="Putative DNA-binding domain"/>
    <property type="match status" value="1"/>
</dbReference>
<dbReference type="Proteomes" id="UP001275049">
    <property type="component" value="Unassembled WGS sequence"/>
</dbReference>
<reference evidence="5 6" key="1">
    <citation type="submission" date="2023-10" db="EMBL/GenBank/DDBJ databases">
        <title>Whole Genome based description of the genera Actinobaculum and Actinotignum reveals a complex phylogenetic relationship within the species included in the genus Actinotignum.</title>
        <authorList>
            <person name="Jensen C.S."/>
            <person name="Dargis R."/>
            <person name="Kemp M."/>
            <person name="Christensen J.J."/>
        </authorList>
    </citation>
    <scope>NUCLEOTIDE SEQUENCE</scope>
    <source>
        <strain evidence="5">SLA_B511</strain>
        <strain evidence="4 6">SLA_B974</strain>
    </source>
</reference>
<keyword evidence="1" id="KW-0238">DNA-binding</keyword>
<evidence type="ECO:0000259" key="3">
    <source>
        <dbReference type="PROSITE" id="PS50937"/>
    </source>
</evidence>
<evidence type="ECO:0000256" key="2">
    <source>
        <dbReference type="SAM" id="MobiDB-lite"/>
    </source>
</evidence>
<dbReference type="AlphaFoldDB" id="A0AAW9HKU3"/>
<comment type="caution">
    <text evidence="5">The sequence shown here is derived from an EMBL/GenBank/DDBJ whole genome shotgun (WGS) entry which is preliminary data.</text>
</comment>
<dbReference type="EMBL" id="JAWNGC010000002">
    <property type="protein sequence ID" value="MDY5154535.1"/>
    <property type="molecule type" value="Genomic_DNA"/>
</dbReference>
<evidence type="ECO:0000313" key="4">
    <source>
        <dbReference type="EMBL" id="MDY5133054.1"/>
    </source>
</evidence>
<dbReference type="Pfam" id="PF13411">
    <property type="entry name" value="MerR_1"/>
    <property type="match status" value="1"/>
</dbReference>
<dbReference type="InterPro" id="IPR000551">
    <property type="entry name" value="MerR-type_HTH_dom"/>
</dbReference>
<feature type="compositionally biased region" description="Low complexity" evidence="2">
    <location>
        <begin position="7"/>
        <end position="21"/>
    </location>
</feature>
<evidence type="ECO:0000313" key="6">
    <source>
        <dbReference type="Proteomes" id="UP001275049"/>
    </source>
</evidence>
<dbReference type="SMART" id="SM00422">
    <property type="entry name" value="HTH_MERR"/>
    <property type="match status" value="1"/>
</dbReference>
<gene>
    <name evidence="5" type="ORF">R6G80_02185</name>
    <name evidence="4" type="ORF">R6G86_04765</name>
</gene>
<dbReference type="Proteomes" id="UP001281731">
    <property type="component" value="Unassembled WGS sequence"/>
</dbReference>
<dbReference type="PANTHER" id="PTHR30204:SF97">
    <property type="entry name" value="MERR FAMILY REGULATORY PROTEIN"/>
    <property type="match status" value="1"/>
</dbReference>
<evidence type="ECO:0000256" key="1">
    <source>
        <dbReference type="ARBA" id="ARBA00023125"/>
    </source>
</evidence>
<name>A0AAW9HKU3_9ACTO</name>
<dbReference type="PROSITE" id="PS50937">
    <property type="entry name" value="HTH_MERR_2"/>
    <property type="match status" value="1"/>
</dbReference>
<dbReference type="PANTHER" id="PTHR30204">
    <property type="entry name" value="REDOX-CYCLING DRUG-SENSING TRANSCRIPTIONAL ACTIVATOR SOXR"/>
    <property type="match status" value="1"/>
</dbReference>
<dbReference type="InterPro" id="IPR047057">
    <property type="entry name" value="MerR_fam"/>
</dbReference>
<protein>
    <submittedName>
        <fullName evidence="5">MerR family transcriptional regulator</fullName>
    </submittedName>
</protein>